<evidence type="ECO:0000256" key="14">
    <source>
        <dbReference type="SAM" id="MobiDB-lite"/>
    </source>
</evidence>
<dbReference type="GO" id="GO:0032040">
    <property type="term" value="C:small-subunit processome"/>
    <property type="evidence" value="ECO:0007669"/>
    <property type="project" value="InterPro"/>
</dbReference>
<proteinExistence type="inferred from homology"/>
<dbReference type="InterPro" id="IPR007319">
    <property type="entry name" value="WDR36/Utp21_C"/>
</dbReference>
<evidence type="ECO:0000256" key="10">
    <source>
        <dbReference type="ARBA" id="ARBA00022884"/>
    </source>
</evidence>
<dbReference type="Gene3D" id="2.130.10.10">
    <property type="entry name" value="YVTN repeat-like/Quinoprotein amine dehydrogenase"/>
    <property type="match status" value="2"/>
</dbReference>
<feature type="binding site" evidence="13">
    <location>
        <position position="1275"/>
    </location>
    <ligand>
        <name>S-adenosyl-L-methionine</name>
        <dbReference type="ChEBI" id="CHEBI:59789"/>
    </ligand>
</feature>
<feature type="binding site" evidence="13">
    <location>
        <position position="1248"/>
    </location>
    <ligand>
        <name>S-adenosyl-L-methionine</name>
        <dbReference type="ChEBI" id="CHEBI:59789"/>
    </ligand>
</feature>
<feature type="repeat" description="WD" evidence="12">
    <location>
        <begin position="595"/>
        <end position="636"/>
    </location>
</feature>
<dbReference type="STRING" id="1081104.A0A168ANE0"/>
<dbReference type="InterPro" id="IPR023270">
    <property type="entry name" value="RCMT_NCL1"/>
</dbReference>
<dbReference type="Pfam" id="PF25168">
    <property type="entry name" value="Beta-prop_WDR36-Utp21_2nd"/>
    <property type="match status" value="1"/>
</dbReference>
<comment type="subcellular location">
    <subcellularLocation>
        <location evidence="1">Nucleus</location>
    </subcellularLocation>
</comment>
<organism evidence="16 17">
    <name type="scientific">Cordyceps fumosorosea (strain ARSEF 2679)</name>
    <name type="common">Isaria fumosorosea</name>
    <dbReference type="NCBI Taxonomy" id="1081104"/>
    <lineage>
        <taxon>Eukaryota</taxon>
        <taxon>Fungi</taxon>
        <taxon>Dikarya</taxon>
        <taxon>Ascomycota</taxon>
        <taxon>Pezizomycotina</taxon>
        <taxon>Sordariomycetes</taxon>
        <taxon>Hypocreomycetidae</taxon>
        <taxon>Hypocreales</taxon>
        <taxon>Cordycipitaceae</taxon>
        <taxon>Cordyceps</taxon>
    </lineage>
</organism>
<dbReference type="PROSITE" id="PS01153">
    <property type="entry name" value="NOL1_NOP2_SUN"/>
    <property type="match status" value="1"/>
</dbReference>
<dbReference type="GO" id="GO:0034388">
    <property type="term" value="C:Pwp2p-containing subcomplex of 90S preribosome"/>
    <property type="evidence" value="ECO:0007669"/>
    <property type="project" value="TreeGrafter"/>
</dbReference>
<dbReference type="PRINTS" id="PR02011">
    <property type="entry name" value="RCMTNCL1"/>
</dbReference>
<evidence type="ECO:0000256" key="2">
    <source>
        <dbReference type="ARBA" id="ARBA00007494"/>
    </source>
</evidence>
<evidence type="ECO:0000256" key="9">
    <source>
        <dbReference type="ARBA" id="ARBA00022737"/>
    </source>
</evidence>
<dbReference type="GeneID" id="30019640"/>
<comment type="similarity">
    <text evidence="2 13">Belongs to the class I-like SAM-binding methyltransferase superfamily. RsmB/NOP family.</text>
</comment>
<keyword evidence="9" id="KW-0677">Repeat</keyword>
<dbReference type="RefSeq" id="XP_018705843.1">
    <property type="nucleotide sequence ID" value="XM_018846954.1"/>
</dbReference>
<evidence type="ECO:0000256" key="12">
    <source>
        <dbReference type="PROSITE-ProRule" id="PRU00221"/>
    </source>
</evidence>
<keyword evidence="11" id="KW-0539">Nucleus</keyword>
<feature type="region of interest" description="Disordered" evidence="14">
    <location>
        <begin position="1797"/>
        <end position="1840"/>
    </location>
</feature>
<dbReference type="PROSITE" id="PS00678">
    <property type="entry name" value="WD_REPEATS_1"/>
    <property type="match status" value="1"/>
</dbReference>
<evidence type="ECO:0000313" key="16">
    <source>
        <dbReference type="EMBL" id="OAA68973.1"/>
    </source>
</evidence>
<evidence type="ECO:0000313" key="17">
    <source>
        <dbReference type="Proteomes" id="UP000076744"/>
    </source>
</evidence>
<dbReference type="OrthoDB" id="10250769at2759"/>
<keyword evidence="8" id="KW-0819">tRNA processing</keyword>
<dbReference type="Pfam" id="PF01189">
    <property type="entry name" value="Methyltr_RsmB-F"/>
    <property type="match status" value="1"/>
</dbReference>
<evidence type="ECO:0000256" key="8">
    <source>
        <dbReference type="ARBA" id="ARBA00022694"/>
    </source>
</evidence>
<dbReference type="Pfam" id="PF04192">
    <property type="entry name" value="Utp21"/>
    <property type="match status" value="1"/>
</dbReference>
<feature type="compositionally biased region" description="Basic and acidic residues" evidence="14">
    <location>
        <begin position="1497"/>
        <end position="1517"/>
    </location>
</feature>
<keyword evidence="6 13" id="KW-0808">Transferase</keyword>
<feature type="compositionally biased region" description="Basic and acidic residues" evidence="14">
    <location>
        <begin position="1553"/>
        <end position="1562"/>
    </location>
</feature>
<dbReference type="GO" id="GO:0000049">
    <property type="term" value="F:tRNA binding"/>
    <property type="evidence" value="ECO:0007669"/>
    <property type="project" value="UniProtKB-KW"/>
</dbReference>
<dbReference type="Pfam" id="PF25376">
    <property type="entry name" value="Pre-PUA_NSUN2"/>
    <property type="match status" value="1"/>
</dbReference>
<dbReference type="InterPro" id="IPR015943">
    <property type="entry name" value="WD40/YVTN_repeat-like_dom_sf"/>
</dbReference>
<feature type="binding site" evidence="13">
    <location>
        <begin position="1181"/>
        <end position="1187"/>
    </location>
    <ligand>
        <name>S-adenosyl-L-methionine</name>
        <dbReference type="ChEBI" id="CHEBI:59789"/>
    </ligand>
</feature>
<evidence type="ECO:0000256" key="3">
    <source>
        <dbReference type="ARBA" id="ARBA00022555"/>
    </source>
</evidence>
<dbReference type="GO" id="GO:0030488">
    <property type="term" value="P:tRNA methylation"/>
    <property type="evidence" value="ECO:0007669"/>
    <property type="project" value="UniProtKB-ARBA"/>
</dbReference>
<dbReference type="InterPro" id="IPR023267">
    <property type="entry name" value="RCMT"/>
</dbReference>
<dbReference type="GO" id="GO:0006364">
    <property type="term" value="P:rRNA processing"/>
    <property type="evidence" value="ECO:0007669"/>
    <property type="project" value="InterPro"/>
</dbReference>
<dbReference type="Pfam" id="PF25378">
    <property type="entry name" value="PUA_NSUN2"/>
    <property type="match status" value="1"/>
</dbReference>
<feature type="region of interest" description="Disordered" evidence="14">
    <location>
        <begin position="1"/>
        <end position="23"/>
    </location>
</feature>
<dbReference type="InterPro" id="IPR057286">
    <property type="entry name" value="PUA_NSUN2"/>
</dbReference>
<keyword evidence="7 13" id="KW-0949">S-adenosyl-L-methionine</keyword>
<evidence type="ECO:0000256" key="5">
    <source>
        <dbReference type="ARBA" id="ARBA00022603"/>
    </source>
</evidence>
<dbReference type="Gene3D" id="3.40.50.150">
    <property type="entry name" value="Vaccinia Virus protein VP39"/>
    <property type="match status" value="1"/>
</dbReference>
<dbReference type="InterPro" id="IPR059157">
    <property type="entry name" value="WDR36-Utp21_N"/>
</dbReference>
<dbReference type="SUPFAM" id="SSF53335">
    <property type="entry name" value="S-adenosyl-L-methionine-dependent methyltransferases"/>
    <property type="match status" value="1"/>
</dbReference>
<dbReference type="EMBL" id="AZHB01000006">
    <property type="protein sequence ID" value="OAA68973.1"/>
    <property type="molecule type" value="Genomic_DNA"/>
</dbReference>
<dbReference type="InterPro" id="IPR001678">
    <property type="entry name" value="MeTrfase_RsmB-F_NOP2_dom"/>
</dbReference>
<dbReference type="InterPro" id="IPR036322">
    <property type="entry name" value="WD40_repeat_dom_sf"/>
</dbReference>
<comment type="caution">
    <text evidence="16">The sequence shown here is derived from an EMBL/GenBank/DDBJ whole genome shotgun (WGS) entry which is preliminary data.</text>
</comment>
<dbReference type="InterPro" id="IPR019775">
    <property type="entry name" value="WD40_repeat_CS"/>
</dbReference>
<sequence length="1840" mass="202484">MGPSNTDGPLAKRQRVAAPAPTSKARANVSRIFAPFRITTSVGRALQTYDLKRGLNLVFVTRPETPAVITATFAWKEKDFAAWGGGDISGPKGLWVFQRGKKVDELSLPADLDEPIQQILIFGTWLVACASTRIEIFKSATLEHYTTIHTMAAANGDNRITGGVTMMPTLLNKILVGRKDGWVEIWNVSTGKLIYTLLPRIPDAGSVTCLEPSPALSLLAIAYSSGALIVTNVLTDKPLLEIEAGNPEAPITSISFRTDGMGAGTDGRKEGVMATATTATGDVTFWDLNGGGRVMSVLRSAHNPPTSDGSTVRGGISRIEFLPGQPVILTSGLDNSLKSWIFDASPFSPVPRVLHSRSGHSGPVNCLTFLPSDFDGAEAGNKWLISGGRDRSLWGWSLRRDGQSAELSQGNIRKKAKKVGILATNATAHGMTTTIEDLKAPEITCIATSINRDGGIGALPGKQPIWQKGGAQKKPLDAEVSGMTGWESVVTAHKGDAYARTWFWGRRRAGRWALPTGDGSHVSTVAISPCGTFAVVGSEEGGLDMYNLQSGTHRQRYPSKLTPAQARQVKAQQLRQGDESVLSHKGSGKKFLPGTGKHTKAITGLVVDSMNKYVISSGMDGKIKFWDFLTGTLLDQLDWAPMTRPTRCRYHPGSNLLAFSCDDNSVRVVDIETKRTIREFWGPQDAINDICFSTDGRWVIAASKDCLVRIWDLPTSHLIDAIRLTKPCNAIAMSATGEYLAASIDDEQGVALWTNKALFKHVPTRQISEKDLAVLRGPTVSGETSEGMLEGAFEDEEEDEDAGLVAPTVDQLSSEMTTLSLVPKSRWQTLLHLDLIKERNKPKEAPKAPEKAPFFLPSAGSKQALADKAQQDGADDGGRSRITKLEQARLEEVFSSKLRVGAESGNYDEFIDHLKGLSPSSADLELRSLSIGRGSDETNELLHFIRALIYRLKARRDYELNQAWMTVFLRLHFDLVLGNATLLAALQEWKTLQEREGSRLNELVGYCGGVGKNRRGGGSGRGGGHGGGNTWRDYPPLKKENEHLENFYNTLLQLPEEEKQQFWDALKRELPNSFRFCGSKGHALAVKRLLRTRYIPEITNIEHQDGRPVEPPMPVPWYPDELAWWMTTPKNVVRKFPPFAAFQKFLVSETSVGNISRQEVVSMIPPMLMDLKPGMTVLDMCAAPGSKSAQLLEMIHVGEESRVRKVLRQFAQEDGLVLGDETKEEIEADLEADPSDQGRATGLLIANDADYKRGHMLVHQLKRLSSPNLLVTNHDATQFPSIKLPPSPNTPDKPNYLKFDRILADVPCSGDGTLRKNANLWKDWQPGSALGLHATQIRILVRALQLLKVGGRVVYSTCSMNPVENESVIASAIERCGGPGSVEIIDCSDQLPGLKRVPGMKEWKIMDKGHRIWGSWEEVEQFAKESNEGVVPGRVSQTMFPKLEGSEAYGLPLERCMRVYSHLQDTGGFFITVLEKKTDFKAKNENERKPPVPASNGDDKTPAEGTEKPTEAEKPKEPAVTTAETATEDAKMEEANSTSGKRPLEEEPADAEAANKKLKTEADSSAAATPLPKPDPTHKQLKKQGPVEEPFKYLDPSHPTIQNIIDFYKLSPRFPTNRYMVRNEMGEPAKAIYYTTELTRDILTENEGRGIKIIHGGVRMFMKQDAPSAEVCRWRIQSEGMPILQGYVGETRIVRLRNKETLRRLLIEMFPKINEDAWRAFDEIGPRVRDVGMGCCVLRVEPEVGVDPDFSESMALPLWKSIHSLNLMLPKEDRAAMLLRIFNDTTPLVNIAQQLQQKSEAAKKEAAEREAAESKTEGADGAEEQEALDNADVEDLPSPE</sequence>
<feature type="repeat" description="WD" evidence="12">
    <location>
        <begin position="680"/>
        <end position="721"/>
    </location>
</feature>
<dbReference type="PANTHER" id="PTHR22840:SF12">
    <property type="entry name" value="WD REPEAT-CONTAINING PROTEIN 36"/>
    <property type="match status" value="1"/>
</dbReference>
<evidence type="ECO:0000259" key="15">
    <source>
        <dbReference type="PROSITE" id="PS51686"/>
    </source>
</evidence>
<evidence type="ECO:0000256" key="7">
    <source>
        <dbReference type="ARBA" id="ARBA00022691"/>
    </source>
</evidence>
<keyword evidence="5 13" id="KW-0489">Methyltransferase</keyword>
<evidence type="ECO:0000256" key="6">
    <source>
        <dbReference type="ARBA" id="ARBA00022679"/>
    </source>
</evidence>
<dbReference type="GO" id="GO:0016428">
    <property type="term" value="F:tRNA (cytidine-5-)-methyltransferase activity"/>
    <property type="evidence" value="ECO:0007669"/>
    <property type="project" value="InterPro"/>
</dbReference>
<feature type="active site" description="Nucleophile" evidence="13">
    <location>
        <position position="1358"/>
    </location>
</feature>
<name>A0A168ANE0_CORFA</name>
<reference evidence="16 17" key="1">
    <citation type="journal article" date="2016" name="Genome Biol. Evol.">
        <title>Divergent and convergent evolution of fungal pathogenicity.</title>
        <authorList>
            <person name="Shang Y."/>
            <person name="Xiao G."/>
            <person name="Zheng P."/>
            <person name="Cen K."/>
            <person name="Zhan S."/>
            <person name="Wang C."/>
        </authorList>
    </citation>
    <scope>NUCLEOTIDE SEQUENCE [LARGE SCALE GENOMIC DNA]</scope>
    <source>
        <strain evidence="16 17">ARSEF 2679</strain>
    </source>
</reference>
<dbReference type="SUPFAM" id="SSF50978">
    <property type="entry name" value="WD40 repeat-like"/>
    <property type="match status" value="2"/>
</dbReference>
<dbReference type="InterPro" id="IPR057285">
    <property type="entry name" value="Pre-PUA_NSUN2"/>
</dbReference>
<evidence type="ECO:0000256" key="4">
    <source>
        <dbReference type="ARBA" id="ARBA00022574"/>
    </source>
</evidence>
<feature type="compositionally biased region" description="Basic and acidic residues" evidence="14">
    <location>
        <begin position="1800"/>
        <end position="1818"/>
    </location>
</feature>
<dbReference type="PANTHER" id="PTHR22840">
    <property type="entry name" value="WD REPEAT-CONTAINING PROTEIN 36"/>
    <property type="match status" value="1"/>
</dbReference>
<dbReference type="PROSITE" id="PS50082">
    <property type="entry name" value="WD_REPEATS_2"/>
    <property type="match status" value="2"/>
</dbReference>
<accession>A0A168ANE0</accession>
<dbReference type="PROSITE" id="PS51686">
    <property type="entry name" value="SAM_MT_RSMB_NOP"/>
    <property type="match status" value="1"/>
</dbReference>
<evidence type="ECO:0000256" key="1">
    <source>
        <dbReference type="ARBA" id="ARBA00004123"/>
    </source>
</evidence>
<feature type="binding site" evidence="13">
    <location>
        <position position="1305"/>
    </location>
    <ligand>
        <name>S-adenosyl-L-methionine</name>
        <dbReference type="ChEBI" id="CHEBI:59789"/>
    </ligand>
</feature>
<keyword evidence="4 12" id="KW-0853">WD repeat</keyword>
<evidence type="ECO:0000256" key="11">
    <source>
        <dbReference type="ARBA" id="ARBA00023242"/>
    </source>
</evidence>
<keyword evidence="3" id="KW-0820">tRNA-binding</keyword>
<keyword evidence="17" id="KW-1185">Reference proteome</keyword>
<keyword evidence="10 13" id="KW-0694">RNA-binding</keyword>
<evidence type="ECO:0000256" key="13">
    <source>
        <dbReference type="PROSITE-ProRule" id="PRU01023"/>
    </source>
</evidence>
<protein>
    <submittedName>
        <fullName evidence="16">WD repeat containing protein 36</fullName>
    </submittedName>
</protein>
<dbReference type="InterPro" id="IPR001680">
    <property type="entry name" value="WD40_rpt"/>
</dbReference>
<dbReference type="SMART" id="SM00320">
    <property type="entry name" value="WD40"/>
    <property type="match status" value="9"/>
</dbReference>
<dbReference type="InterPro" id="IPR029063">
    <property type="entry name" value="SAM-dependent_MTases_sf"/>
</dbReference>
<dbReference type="Pfam" id="PF25171">
    <property type="entry name" value="Beta-prop_WDR36-Utp21_1st"/>
    <property type="match status" value="1"/>
</dbReference>
<dbReference type="PROSITE" id="PS50294">
    <property type="entry name" value="WD_REPEATS_REGION"/>
    <property type="match status" value="2"/>
</dbReference>
<dbReference type="PRINTS" id="PR02008">
    <property type="entry name" value="RCMTFAMILY"/>
</dbReference>
<dbReference type="InterPro" id="IPR018314">
    <property type="entry name" value="RsmB/NOL1/NOP2-like_CS"/>
</dbReference>
<feature type="region of interest" description="Disordered" evidence="14">
    <location>
        <begin position="1482"/>
        <end position="1592"/>
    </location>
</feature>
<feature type="domain" description="SAM-dependent MTase RsmB/NOP-type" evidence="15">
    <location>
        <begin position="1062"/>
        <end position="1477"/>
    </location>
</feature>
<gene>
    <name evidence="16" type="ORF">ISF_03348</name>
</gene>
<dbReference type="InterPro" id="IPR049560">
    <property type="entry name" value="MeTrfase_RsmB-F_NOP2_cat"/>
</dbReference>
<dbReference type="Proteomes" id="UP000076744">
    <property type="component" value="Unassembled WGS sequence"/>
</dbReference>
<feature type="compositionally biased region" description="Acidic residues" evidence="14">
    <location>
        <begin position="1820"/>
        <end position="1840"/>
    </location>
</feature>